<dbReference type="EMBL" id="JACJHR010000160">
    <property type="protein sequence ID" value="MBB2506273.1"/>
    <property type="molecule type" value="Genomic_DNA"/>
</dbReference>
<keyword evidence="3" id="KW-0805">Transcription regulation</keyword>
<gene>
    <name evidence="6" type="ORF">H5411_45095</name>
</gene>
<keyword evidence="1" id="KW-0547">Nucleotide-binding</keyword>
<dbReference type="GO" id="GO:0006355">
    <property type="term" value="P:regulation of DNA-templated transcription"/>
    <property type="evidence" value="ECO:0007669"/>
    <property type="project" value="InterPro"/>
</dbReference>
<dbReference type="CDD" id="cd00009">
    <property type="entry name" value="AAA"/>
    <property type="match status" value="1"/>
</dbReference>
<dbReference type="Pfam" id="PF02954">
    <property type="entry name" value="HTH_8"/>
    <property type="match status" value="1"/>
</dbReference>
<dbReference type="Gene3D" id="1.10.8.60">
    <property type="match status" value="1"/>
</dbReference>
<evidence type="ECO:0000256" key="2">
    <source>
        <dbReference type="ARBA" id="ARBA00022840"/>
    </source>
</evidence>
<feature type="domain" description="Sigma-54 factor interaction" evidence="5">
    <location>
        <begin position="204"/>
        <end position="263"/>
    </location>
</feature>
<evidence type="ECO:0000313" key="6">
    <source>
        <dbReference type="EMBL" id="MBB2506273.1"/>
    </source>
</evidence>
<sequence length="339" mass="36627">MTHTKDIAGSPRPVTVVADLPSGLVARLEYRPVYSGSTLAGGVFRVKNQSAARSTACQTDLQPPGLVGGSSLWRQGCAAAASFAARSWAALSGEPGTGKTAVAHAVAVRHGRRALLLDCAGLDDRAAKVQALADDVAGGRPPVVILQHADALTGEALQRVADLLTTWQAMPADQGPAWVAATVRDEAPGPDVQLQLMPFFTRAIDIPPLRHRIEDLRRLVPHLLGRHSNQDVAVSDTCLRQLMRLPWPGNVRQLDQVLSEASRQRRTGTIEVTDLPAECRMFTRRQLTKLETIEYEAIVRSLAANDGNKEHAAADLGMSRATIYRKIRAFGIVPDQRRG</sequence>
<dbReference type="AlphaFoldDB" id="A0A8E1W852"/>
<evidence type="ECO:0000256" key="4">
    <source>
        <dbReference type="ARBA" id="ARBA00023163"/>
    </source>
</evidence>
<keyword evidence="4" id="KW-0804">Transcription</keyword>
<comment type="caution">
    <text evidence="6">The sequence shown here is derived from an EMBL/GenBank/DDBJ whole genome shotgun (WGS) entry which is preliminary data.</text>
</comment>
<dbReference type="PROSITE" id="PS50045">
    <property type="entry name" value="SIGMA54_INTERACT_4"/>
    <property type="match status" value="1"/>
</dbReference>
<dbReference type="SUPFAM" id="SSF46689">
    <property type="entry name" value="Homeodomain-like"/>
    <property type="match status" value="1"/>
</dbReference>
<dbReference type="GO" id="GO:0043565">
    <property type="term" value="F:sequence-specific DNA binding"/>
    <property type="evidence" value="ECO:0007669"/>
    <property type="project" value="InterPro"/>
</dbReference>
<dbReference type="Gene3D" id="1.10.10.60">
    <property type="entry name" value="Homeodomain-like"/>
    <property type="match status" value="1"/>
</dbReference>
<accession>A0A8E1W852</accession>
<dbReference type="SMART" id="SM00382">
    <property type="entry name" value="AAA"/>
    <property type="match status" value="1"/>
</dbReference>
<reference evidence="6 7" key="1">
    <citation type="submission" date="2020-08" db="EMBL/GenBank/DDBJ databases">
        <title>Amycolatopsis echigonensis JCM 21831.</title>
        <authorList>
            <person name="Tedsree N."/>
            <person name="Kuncharoen N."/>
            <person name="Likhitwitayawuid K."/>
            <person name="Tanasupawat S."/>
        </authorList>
    </citation>
    <scope>NUCLEOTIDE SEQUENCE [LARGE SCALE GENOMIC DNA]</scope>
    <source>
        <strain evidence="6 7">JCM 21831</strain>
    </source>
</reference>
<dbReference type="InterPro" id="IPR003593">
    <property type="entry name" value="AAA+_ATPase"/>
</dbReference>
<dbReference type="InterPro" id="IPR003959">
    <property type="entry name" value="ATPase_AAA_core"/>
</dbReference>
<dbReference type="InterPro" id="IPR009057">
    <property type="entry name" value="Homeodomain-like_sf"/>
</dbReference>
<proteinExistence type="predicted"/>
<evidence type="ECO:0000259" key="5">
    <source>
        <dbReference type="PROSITE" id="PS50045"/>
    </source>
</evidence>
<dbReference type="InterPro" id="IPR002078">
    <property type="entry name" value="Sigma_54_int"/>
</dbReference>
<evidence type="ECO:0000313" key="7">
    <source>
        <dbReference type="Proteomes" id="UP000550260"/>
    </source>
</evidence>
<dbReference type="GO" id="GO:0005524">
    <property type="term" value="F:ATP binding"/>
    <property type="evidence" value="ECO:0007669"/>
    <property type="project" value="UniProtKB-KW"/>
</dbReference>
<name>A0A8E1W852_9PSEU</name>
<dbReference type="PANTHER" id="PTHR32071:SF122">
    <property type="entry name" value="SIGMA FACTOR"/>
    <property type="match status" value="1"/>
</dbReference>
<dbReference type="InterPro" id="IPR027417">
    <property type="entry name" value="P-loop_NTPase"/>
</dbReference>
<dbReference type="PANTHER" id="PTHR32071">
    <property type="entry name" value="TRANSCRIPTIONAL REGULATORY PROTEIN"/>
    <property type="match status" value="1"/>
</dbReference>
<protein>
    <submittedName>
        <fullName evidence="6">AAA family ATPase</fullName>
    </submittedName>
</protein>
<keyword evidence="2" id="KW-0067">ATP-binding</keyword>
<dbReference type="PRINTS" id="PR01590">
    <property type="entry name" value="HTHFIS"/>
</dbReference>
<dbReference type="GO" id="GO:0016887">
    <property type="term" value="F:ATP hydrolysis activity"/>
    <property type="evidence" value="ECO:0007669"/>
    <property type="project" value="InterPro"/>
</dbReference>
<dbReference type="Proteomes" id="UP000550260">
    <property type="component" value="Unassembled WGS sequence"/>
</dbReference>
<dbReference type="InterPro" id="IPR002197">
    <property type="entry name" value="HTH_Fis"/>
</dbReference>
<dbReference type="SUPFAM" id="SSF52540">
    <property type="entry name" value="P-loop containing nucleoside triphosphate hydrolases"/>
    <property type="match status" value="1"/>
</dbReference>
<dbReference type="Pfam" id="PF00004">
    <property type="entry name" value="AAA"/>
    <property type="match status" value="1"/>
</dbReference>
<dbReference type="Pfam" id="PF25601">
    <property type="entry name" value="AAA_lid_14"/>
    <property type="match status" value="1"/>
</dbReference>
<organism evidence="6 7">
    <name type="scientific">Amycolatopsis echigonensis</name>
    <dbReference type="NCBI Taxonomy" id="2576905"/>
    <lineage>
        <taxon>Bacteria</taxon>
        <taxon>Bacillati</taxon>
        <taxon>Actinomycetota</taxon>
        <taxon>Actinomycetes</taxon>
        <taxon>Pseudonocardiales</taxon>
        <taxon>Pseudonocardiaceae</taxon>
        <taxon>Amycolatopsis</taxon>
    </lineage>
</organism>
<evidence type="ECO:0000256" key="1">
    <source>
        <dbReference type="ARBA" id="ARBA00022741"/>
    </source>
</evidence>
<dbReference type="Gene3D" id="3.40.50.300">
    <property type="entry name" value="P-loop containing nucleotide triphosphate hydrolases"/>
    <property type="match status" value="1"/>
</dbReference>
<evidence type="ECO:0000256" key="3">
    <source>
        <dbReference type="ARBA" id="ARBA00023015"/>
    </source>
</evidence>
<dbReference type="InterPro" id="IPR058031">
    <property type="entry name" value="AAA_lid_NorR"/>
</dbReference>